<evidence type="ECO:0000313" key="2">
    <source>
        <dbReference type="EMBL" id="PDX18662.1"/>
    </source>
</evidence>
<sequence>MFLVKKISVVIMILICFLACSQERFIKLQKKAQEQENDGSKRPSYVDSDYEVFSETIFLQNMVYQPTEERDSFAQLTKDEDDSFNPETSVILLNEPSDNNEKNPPSYPNDPNNNDDNANNSQKNPFLYKPKRKAKNPKLIEYSQQDFYPLKNGDIMMSKEGDQWLVEIQSKALKRFLKDQNDKDRQIQTFTFNDTKTQIAQFKGKISSYVYTTNNSSLSLRPFYESFLLEKKSDDFYTIGAIGDKALDDIEISKCQMVLKKHSTDKLDSQHKAISIDLDFKKERFKSDTELFLECLKES</sequence>
<dbReference type="Proteomes" id="UP000220275">
    <property type="component" value="Unassembled WGS sequence"/>
</dbReference>
<accession>A0A2A6XH95</accession>
<dbReference type="RefSeq" id="WP_078243704.1">
    <property type="nucleotide sequence ID" value="NZ_CADHBS010000004.1"/>
</dbReference>
<feature type="compositionally biased region" description="Low complexity" evidence="1">
    <location>
        <begin position="109"/>
        <end position="125"/>
    </location>
</feature>
<evidence type="ECO:0000313" key="3">
    <source>
        <dbReference type="Proteomes" id="UP000220275"/>
    </source>
</evidence>
<comment type="caution">
    <text evidence="2">The sequence shown here is derived from an EMBL/GenBank/DDBJ whole genome shotgun (WGS) entry which is preliminary data.</text>
</comment>
<gene>
    <name evidence="2" type="ORF">BB413_01120</name>
</gene>
<dbReference type="EMBL" id="MBIS01000002">
    <property type="protein sequence ID" value="PDX18662.1"/>
    <property type="molecule type" value="Genomic_DNA"/>
</dbReference>
<protein>
    <submittedName>
        <fullName evidence="2">Uncharacterized protein</fullName>
    </submittedName>
</protein>
<reference evidence="2 3" key="1">
    <citation type="journal article" date="2017" name="Gut Pathog.">
        <title>Phylogenomics of Colombian Helicobacter pylori isolates.</title>
        <authorList>
            <person name="Gutierrez-Escobar A.J."/>
            <person name="Trujillo E."/>
            <person name="Acevedo O."/>
            <person name="Bravo M.M."/>
        </authorList>
    </citation>
    <scope>NUCLEOTIDE SEQUENCE [LARGE SCALE GENOMIC DNA]</scope>
    <source>
        <strain evidence="2 3">22346</strain>
    </source>
</reference>
<feature type="region of interest" description="Disordered" evidence="1">
    <location>
        <begin position="93"/>
        <end position="130"/>
    </location>
</feature>
<name>A0A2A6XH95_HELPX</name>
<proteinExistence type="predicted"/>
<evidence type="ECO:0000256" key="1">
    <source>
        <dbReference type="SAM" id="MobiDB-lite"/>
    </source>
</evidence>
<dbReference type="AlphaFoldDB" id="A0A2A6XH95"/>
<organism evidence="2 3">
    <name type="scientific">Helicobacter pylori</name>
    <name type="common">Campylobacter pylori</name>
    <dbReference type="NCBI Taxonomy" id="210"/>
    <lineage>
        <taxon>Bacteria</taxon>
        <taxon>Pseudomonadati</taxon>
        <taxon>Campylobacterota</taxon>
        <taxon>Epsilonproteobacteria</taxon>
        <taxon>Campylobacterales</taxon>
        <taxon>Helicobacteraceae</taxon>
        <taxon>Helicobacter</taxon>
    </lineage>
</organism>